<proteinExistence type="predicted"/>
<dbReference type="Proteomes" id="UP000002222">
    <property type="component" value="Chromosome"/>
</dbReference>
<name>D1B1R4_SULD5</name>
<accession>D1B1R4</accession>
<keyword evidence="3" id="KW-1185">Reference proteome</keyword>
<protein>
    <submittedName>
        <fullName evidence="2">ErfK/YbiS/YcfS/YnhG family protein</fullName>
    </submittedName>
</protein>
<evidence type="ECO:0000313" key="3">
    <source>
        <dbReference type="Proteomes" id="UP000002222"/>
    </source>
</evidence>
<dbReference type="OrthoDB" id="3034895at2"/>
<gene>
    <name evidence="2" type="ordered locus">Sdel_1009</name>
</gene>
<sequence length="305" mass="33637">MIELGYKPIENVLIATTELGRDGYQIKGFFSLETGKAYMNDFYNNSNADLLTTAGTETQRAIDAQEGSKFDQSKEYRDARSEYSQNFGSNIASYADFALYFTGQGSLSTGSNSISTSSQTLANNAEFAGLNKELGDNSINKIDVLIKAFDGKTRFGTAYFYIDGEQQPRVVRVTSGNENPDPKQKDKGPTPAGTYTIDPAKAQNMSLIDRILGRDQGANEMSNVNLFLKKGPNIISSYGDWGDFRVILEPITTTDTFGRTQMYLHGGEKDGSAGCIDCGETPNQWILKEIRDTTIQIPVEIKYDK</sequence>
<dbReference type="KEGG" id="sdl:Sdel_1009"/>
<evidence type="ECO:0000313" key="2">
    <source>
        <dbReference type="EMBL" id="ACZ12034.1"/>
    </source>
</evidence>
<dbReference type="AlphaFoldDB" id="D1B1R4"/>
<dbReference type="HOGENOM" id="CLU_911921_0_0_7"/>
<reference evidence="3" key="1">
    <citation type="submission" date="2009-11" db="EMBL/GenBank/DDBJ databases">
        <title>The complete genome of Sulfurospirillum deleyianum DSM 6946.</title>
        <authorList>
            <consortium name="US DOE Joint Genome Institute (JGI-PGF)"/>
            <person name="Lucas S."/>
            <person name="Copeland A."/>
            <person name="Lapidus A."/>
            <person name="Glavina del Rio T."/>
            <person name="Dalin E."/>
            <person name="Tice H."/>
            <person name="Bruce D."/>
            <person name="Goodwin L."/>
            <person name="Pitluck S."/>
            <person name="Kyrpides N."/>
            <person name="Mavromatis K."/>
            <person name="Ivanova N."/>
            <person name="Ovchinnikova G."/>
            <person name="Munk A.C."/>
            <person name="Lu M."/>
            <person name="Brettin T."/>
            <person name="Detter J.C."/>
            <person name="Han C."/>
            <person name="Tapia R."/>
            <person name="Larimer F."/>
            <person name="Land M."/>
            <person name="Hauser L."/>
            <person name="Markowitz V."/>
            <person name="Cheng J.F."/>
            <person name="Hugenholtz P."/>
            <person name="Woyke T."/>
            <person name="Wu D."/>
            <person name="Aumann P."/>
            <person name="Schneider S."/>
            <person name="Lang E."/>
            <person name="Spring S."/>
            <person name="Klenk H.P."/>
            <person name="Eisen J.A."/>
        </authorList>
    </citation>
    <scope>NUCLEOTIDE SEQUENCE [LARGE SCALE GENOMIC DNA]</scope>
    <source>
        <strain evidence="3">ATCC 51133 / DSM 6946 / 5175</strain>
    </source>
</reference>
<reference evidence="2 3" key="2">
    <citation type="journal article" date="2010" name="Stand. Genomic Sci.">
        <title>Complete genome sequence of Sulfurospirillum deleyianum type strain (5175).</title>
        <authorList>
            <person name="Sikorski J."/>
            <person name="Lapidus A."/>
            <person name="Copeland A."/>
            <person name="Glavina Del Rio T."/>
            <person name="Nolan M."/>
            <person name="Lucas S."/>
            <person name="Chen F."/>
            <person name="Tice H."/>
            <person name="Cheng J.F."/>
            <person name="Saunders E."/>
            <person name="Bruce D."/>
            <person name="Goodwin L."/>
            <person name="Pitluck S."/>
            <person name="Ovchinnikova G."/>
            <person name="Pati A."/>
            <person name="Ivanova N."/>
            <person name="Mavromatis K."/>
            <person name="Chen A."/>
            <person name="Palaniappan K."/>
            <person name="Chain P."/>
            <person name="Land M."/>
            <person name="Hauser L."/>
            <person name="Chang Y.J."/>
            <person name="Jeffries C.D."/>
            <person name="Brettin T."/>
            <person name="Detter J.C."/>
            <person name="Han C."/>
            <person name="Rohde M."/>
            <person name="Lang E."/>
            <person name="Spring S."/>
            <person name="Goker M."/>
            <person name="Bristow J."/>
            <person name="Eisen J.A."/>
            <person name="Markowitz V."/>
            <person name="Hugenholtz P."/>
            <person name="Kyrpides N.C."/>
            <person name="Klenk H.P."/>
        </authorList>
    </citation>
    <scope>NUCLEOTIDE SEQUENCE [LARGE SCALE GENOMIC DNA]</scope>
    <source>
        <strain evidence="3">ATCC 51133 / DSM 6946 / 5175</strain>
    </source>
</reference>
<organism evidence="2 3">
    <name type="scientific">Sulfurospirillum deleyianum (strain ATCC 51133 / DSM 6946 / 5175)</name>
    <dbReference type="NCBI Taxonomy" id="525898"/>
    <lineage>
        <taxon>Bacteria</taxon>
        <taxon>Pseudomonadati</taxon>
        <taxon>Campylobacterota</taxon>
        <taxon>Epsilonproteobacteria</taxon>
        <taxon>Campylobacterales</taxon>
        <taxon>Sulfurospirillaceae</taxon>
        <taxon>Sulfurospirillum</taxon>
    </lineage>
</organism>
<dbReference type="STRING" id="525898.Sdel_1009"/>
<feature type="region of interest" description="Disordered" evidence="1">
    <location>
        <begin position="173"/>
        <end position="194"/>
    </location>
</feature>
<evidence type="ECO:0000256" key="1">
    <source>
        <dbReference type="SAM" id="MobiDB-lite"/>
    </source>
</evidence>
<dbReference type="EMBL" id="CP001816">
    <property type="protein sequence ID" value="ACZ12034.1"/>
    <property type="molecule type" value="Genomic_DNA"/>
</dbReference>
<dbReference type="eggNOG" id="ENOG5033GEV">
    <property type="taxonomic scope" value="Bacteria"/>
</dbReference>